<dbReference type="SUPFAM" id="SSF54211">
    <property type="entry name" value="Ribosomal protein S5 domain 2-like"/>
    <property type="match status" value="1"/>
</dbReference>
<evidence type="ECO:0000256" key="1">
    <source>
        <dbReference type="ARBA" id="ARBA00006566"/>
    </source>
</evidence>
<sequence>MPLWSTPAEPVAERAARAHTELTGSAPTHTASAPATWSLIGEHIDHFGGIVAMCVGKLRAAAAVSPRTDGVVAVHFHPAQGETAHDSISLQALAELATAQQPTTDAEGQPVIPPAPQGGLAARVGGIVHTMINRQLLSRETAGADITIASDIPEGTGLGADAAADVAVALALMGADADLDAPLRARVADVCTQAVSTFATRPPLRARHSAALRSTGEGVCIMDYADGSVTHAPHVVGREMSAFAVAVPEDFSAQEEKAIADIRQRQRFIDDACHSFGTDSLRLLPDAQQRVLDWLKAVHKVYGEEGRPSISAATEWMAFYEEETERVEKFARCLRSHRGAELFPILLQSQSSLANIYGLDSAEKLAELVTVRGAVAGRSAHAGTSNAVIAYVPAKSAHNFAADLAEDGLLVVELQPGEAARGES</sequence>
<dbReference type="SUPFAM" id="SSF55060">
    <property type="entry name" value="GHMP Kinase, C-terminal domain"/>
    <property type="match status" value="1"/>
</dbReference>
<dbReference type="PANTHER" id="PTHR10457:SF7">
    <property type="entry name" value="GALACTOKINASE-RELATED"/>
    <property type="match status" value="1"/>
</dbReference>
<keyword evidence="8" id="KW-1185">Reference proteome</keyword>
<evidence type="ECO:0000256" key="3">
    <source>
        <dbReference type="ARBA" id="ARBA00022777"/>
    </source>
</evidence>
<dbReference type="RefSeq" id="WP_200435408.1">
    <property type="nucleotide sequence ID" value="NZ_JAEHFL010000003.1"/>
</dbReference>
<evidence type="ECO:0000313" key="7">
    <source>
        <dbReference type="EMBL" id="MBK3427428.1"/>
    </source>
</evidence>
<dbReference type="InterPro" id="IPR006204">
    <property type="entry name" value="GHMP_kinase_N_dom"/>
</dbReference>
<dbReference type="EMBL" id="JAEHFL010000003">
    <property type="protein sequence ID" value="MBK3427428.1"/>
    <property type="molecule type" value="Genomic_DNA"/>
</dbReference>
<dbReference type="PRINTS" id="PR00959">
    <property type="entry name" value="MEVGALKINASE"/>
</dbReference>
<name>A0A8I1I0Z7_9CORY</name>
<feature type="domain" description="Galactokinase N-terminal" evidence="6">
    <location>
        <begin position="18"/>
        <end position="66"/>
    </location>
</feature>
<organism evidence="7 8">
    <name type="scientific">Corynebacterium tuberculostearicum</name>
    <dbReference type="NCBI Taxonomy" id="38304"/>
    <lineage>
        <taxon>Bacteria</taxon>
        <taxon>Bacillati</taxon>
        <taxon>Actinomycetota</taxon>
        <taxon>Actinomycetes</taxon>
        <taxon>Mycobacteriales</taxon>
        <taxon>Corynebacteriaceae</taxon>
        <taxon>Corynebacterium</taxon>
    </lineage>
</organism>
<evidence type="ECO:0000313" key="8">
    <source>
        <dbReference type="Proteomes" id="UP000603369"/>
    </source>
</evidence>
<proteinExistence type="inferred from homology"/>
<dbReference type="GO" id="GO:0005524">
    <property type="term" value="F:ATP binding"/>
    <property type="evidence" value="ECO:0007669"/>
    <property type="project" value="UniProtKB-KW"/>
</dbReference>
<dbReference type="InterPro" id="IPR000705">
    <property type="entry name" value="Galactokinase"/>
</dbReference>
<dbReference type="PRINTS" id="PR00473">
    <property type="entry name" value="GALCTOKINASE"/>
</dbReference>
<protein>
    <submittedName>
        <fullName evidence="7">Galactokinase</fullName>
    </submittedName>
</protein>
<reference evidence="7 8" key="1">
    <citation type="submission" date="2020-12" db="EMBL/GenBank/DDBJ databases">
        <title>Draft genome sequence of the commensal strain Corynebacterium tuberculostearicum MFP09/CIP 102622 isolated from human skin.</title>
        <authorList>
            <person name="Boukerb A.M."/>
            <person name="Janvier X."/>
            <person name="Feuilloley M.G.J."/>
            <person name="Groboillot A."/>
        </authorList>
    </citation>
    <scope>NUCLEOTIDE SEQUENCE [LARGE SCALE GENOMIC DNA]</scope>
    <source>
        <strain evidence="7 8">CIP 102622</strain>
    </source>
</reference>
<keyword evidence="3 7" id="KW-0808">Transferase</keyword>
<dbReference type="Gene3D" id="3.30.70.890">
    <property type="entry name" value="GHMP kinase, C-terminal domain"/>
    <property type="match status" value="1"/>
</dbReference>
<evidence type="ECO:0000259" key="5">
    <source>
        <dbReference type="Pfam" id="PF00288"/>
    </source>
</evidence>
<dbReference type="GO" id="GO:0006012">
    <property type="term" value="P:galactose metabolic process"/>
    <property type="evidence" value="ECO:0007669"/>
    <property type="project" value="InterPro"/>
</dbReference>
<dbReference type="PANTHER" id="PTHR10457">
    <property type="entry name" value="MEVALONATE KINASE/GALACTOKINASE"/>
    <property type="match status" value="1"/>
</dbReference>
<dbReference type="Pfam" id="PF00288">
    <property type="entry name" value="GHMP_kinases_N"/>
    <property type="match status" value="1"/>
</dbReference>
<dbReference type="AlphaFoldDB" id="A0A8I1I0Z7"/>
<dbReference type="Pfam" id="PF10509">
    <property type="entry name" value="GalKase_gal_bdg"/>
    <property type="match status" value="1"/>
</dbReference>
<keyword evidence="3 7" id="KW-0418">Kinase</keyword>
<dbReference type="GO" id="GO:0005829">
    <property type="term" value="C:cytosol"/>
    <property type="evidence" value="ECO:0007669"/>
    <property type="project" value="TreeGrafter"/>
</dbReference>
<dbReference type="InterPro" id="IPR020568">
    <property type="entry name" value="Ribosomal_Su5_D2-typ_SF"/>
</dbReference>
<accession>A0A8I1I0Z7</accession>
<dbReference type="GO" id="GO:0004335">
    <property type="term" value="F:galactokinase activity"/>
    <property type="evidence" value="ECO:0007669"/>
    <property type="project" value="InterPro"/>
</dbReference>
<keyword evidence="2" id="KW-0547">Nucleotide-binding</keyword>
<gene>
    <name evidence="7" type="ORF">JDP02_02745</name>
</gene>
<dbReference type="InterPro" id="IPR014721">
    <property type="entry name" value="Ribsml_uS5_D2-typ_fold_subgr"/>
</dbReference>
<dbReference type="Proteomes" id="UP000603369">
    <property type="component" value="Unassembled WGS sequence"/>
</dbReference>
<dbReference type="InterPro" id="IPR019539">
    <property type="entry name" value="GalKase_N"/>
</dbReference>
<evidence type="ECO:0000256" key="2">
    <source>
        <dbReference type="ARBA" id="ARBA00022741"/>
    </source>
</evidence>
<comment type="caution">
    <text evidence="7">The sequence shown here is derived from an EMBL/GenBank/DDBJ whole genome shotgun (WGS) entry which is preliminary data.</text>
</comment>
<evidence type="ECO:0000256" key="4">
    <source>
        <dbReference type="ARBA" id="ARBA00022840"/>
    </source>
</evidence>
<dbReference type="InterPro" id="IPR036554">
    <property type="entry name" value="GHMP_kinase_C_sf"/>
</dbReference>
<feature type="domain" description="GHMP kinase N-terminal" evidence="5">
    <location>
        <begin position="137"/>
        <end position="180"/>
    </location>
</feature>
<evidence type="ECO:0000259" key="6">
    <source>
        <dbReference type="Pfam" id="PF10509"/>
    </source>
</evidence>
<keyword evidence="4" id="KW-0067">ATP-binding</keyword>
<comment type="similarity">
    <text evidence="1">Belongs to the GHMP kinase family. GalK subfamily.</text>
</comment>
<dbReference type="Gene3D" id="3.30.230.10">
    <property type="match status" value="1"/>
</dbReference>